<dbReference type="PROSITE" id="PS00463">
    <property type="entry name" value="ZN2_CY6_FUNGAL_1"/>
    <property type="match status" value="1"/>
</dbReference>
<protein>
    <recommendedName>
        <fullName evidence="5">Zn(2)-C6 fungal-type domain-containing protein</fullName>
    </recommendedName>
</protein>
<evidence type="ECO:0000313" key="6">
    <source>
        <dbReference type="EMBL" id="KAF1976324.1"/>
    </source>
</evidence>
<dbReference type="GO" id="GO:0008270">
    <property type="term" value="F:zinc ion binding"/>
    <property type="evidence" value="ECO:0007669"/>
    <property type="project" value="InterPro"/>
</dbReference>
<accession>A0A6A5VGL6</accession>
<evidence type="ECO:0000256" key="4">
    <source>
        <dbReference type="SAM" id="MobiDB-lite"/>
    </source>
</evidence>
<dbReference type="CDD" id="cd12148">
    <property type="entry name" value="fungal_TF_MHR"/>
    <property type="match status" value="1"/>
</dbReference>
<name>A0A6A5VGL6_9PLEO</name>
<dbReference type="Pfam" id="PF00172">
    <property type="entry name" value="Zn_clus"/>
    <property type="match status" value="1"/>
</dbReference>
<dbReference type="PANTHER" id="PTHR46910:SF1">
    <property type="entry name" value="MISCELLANEOUS ZN(II)2CYS6 TRANSCRIPTION FACTOR (EUROFUNG)-RELATED"/>
    <property type="match status" value="1"/>
</dbReference>
<sequence length="769" mass="85689">MIHPPTPFTGAPLATRTPALAPALPQPQSRSPGEYGATSYSHSTSPSTASGGLPESSANDHSGLMISPTAHISANLNTQKRAYRQRRKDPSCDACRERKVKCDATETTACSECSSRNHKCQFTKDTNRRMSSIKQVQDLQSQIAELQQERQQLLTRMGGQDSMELEPHFSRNPREQRPPLFASGRRIPAPPMPEFDNVRDNIRTHSAGIFQTPKIHQGVGSTELADRFPDLPPRADFAHISRSYLDTTHEICPVLHWPTFQSEVDQVYTSRSFTGMSREWVSMYFAVLACGCLNIAATPYGHNGGMEFYDIASQAMTPWPQDPNIVHARLLFLLGLYATENNMKSAGSVWFACAARVAQTLSLNYSDPAQRSDEVEMRRRVWWAIYVQDRITSFVTNLPLIINDADCDDLLPSPIHDRYIGSQAVSHPHNIPEYPFVAIVRIARLFSGIHNTLKSSRIEFPELRAHENQIQSVLSQLPESFRPDSEARLESTALLPIITLHLARFQLYRRNLSPICPPESRVEALNSCVHVARDTAKAIQRTLQTVESDRDCMRRIASNFICIHFWRCILVLCLQKDYQSALTCVRALAAIRDMRKINTACGKNTLFFLEQLAERNRQGAENMYHLVHDEEILAYASGDLQSELEHSWAWGATSTATSPNAATYPAMQPSGTNEFVQGGLPIRPGPDAPEATTSDWPGWGAVEYAIKTLVDPQKRIAPRLAQGPSSTYYPPPHNPVKRVQLAADAPTASSLKLPSTPSDASRISIANII</sequence>
<feature type="compositionally biased region" description="Low complexity" evidence="4">
    <location>
        <begin position="36"/>
        <end position="52"/>
    </location>
</feature>
<gene>
    <name evidence="6" type="ORF">BU23DRAFT_456598</name>
</gene>
<keyword evidence="7" id="KW-1185">Reference proteome</keyword>
<feature type="compositionally biased region" description="Polar residues" evidence="4">
    <location>
        <begin position="71"/>
        <end position="80"/>
    </location>
</feature>
<proteinExistence type="predicted"/>
<dbReference type="InterPro" id="IPR050987">
    <property type="entry name" value="AtrR-like"/>
</dbReference>
<keyword evidence="3" id="KW-0175">Coiled coil</keyword>
<dbReference type="GO" id="GO:0003677">
    <property type="term" value="F:DNA binding"/>
    <property type="evidence" value="ECO:0007669"/>
    <property type="project" value="InterPro"/>
</dbReference>
<organism evidence="6 7">
    <name type="scientific">Bimuria novae-zelandiae CBS 107.79</name>
    <dbReference type="NCBI Taxonomy" id="1447943"/>
    <lineage>
        <taxon>Eukaryota</taxon>
        <taxon>Fungi</taxon>
        <taxon>Dikarya</taxon>
        <taxon>Ascomycota</taxon>
        <taxon>Pezizomycotina</taxon>
        <taxon>Dothideomycetes</taxon>
        <taxon>Pleosporomycetidae</taxon>
        <taxon>Pleosporales</taxon>
        <taxon>Massarineae</taxon>
        <taxon>Didymosphaeriaceae</taxon>
        <taxon>Bimuria</taxon>
    </lineage>
</organism>
<dbReference type="OrthoDB" id="2110361at2759"/>
<dbReference type="PANTHER" id="PTHR46910">
    <property type="entry name" value="TRANSCRIPTION FACTOR PDR1"/>
    <property type="match status" value="1"/>
</dbReference>
<feature type="domain" description="Zn(2)-C6 fungal-type" evidence="5">
    <location>
        <begin position="91"/>
        <end position="122"/>
    </location>
</feature>
<dbReference type="Proteomes" id="UP000800036">
    <property type="component" value="Unassembled WGS sequence"/>
</dbReference>
<dbReference type="InterPro" id="IPR001138">
    <property type="entry name" value="Zn2Cys6_DnaBD"/>
</dbReference>
<keyword evidence="1" id="KW-0479">Metal-binding</keyword>
<dbReference type="InterPro" id="IPR007219">
    <property type="entry name" value="XnlR_reg_dom"/>
</dbReference>
<evidence type="ECO:0000256" key="3">
    <source>
        <dbReference type="SAM" id="Coils"/>
    </source>
</evidence>
<keyword evidence="2" id="KW-0539">Nucleus</keyword>
<feature type="region of interest" description="Disordered" evidence="4">
    <location>
        <begin position="163"/>
        <end position="194"/>
    </location>
</feature>
<evidence type="ECO:0000313" key="7">
    <source>
        <dbReference type="Proteomes" id="UP000800036"/>
    </source>
</evidence>
<dbReference type="PROSITE" id="PS50048">
    <property type="entry name" value="ZN2_CY6_FUNGAL_2"/>
    <property type="match status" value="1"/>
</dbReference>
<feature type="compositionally biased region" description="Basic and acidic residues" evidence="4">
    <location>
        <begin position="165"/>
        <end position="177"/>
    </location>
</feature>
<evidence type="ECO:0000256" key="1">
    <source>
        <dbReference type="ARBA" id="ARBA00022723"/>
    </source>
</evidence>
<dbReference type="GO" id="GO:0006351">
    <property type="term" value="P:DNA-templated transcription"/>
    <property type="evidence" value="ECO:0007669"/>
    <property type="project" value="InterPro"/>
</dbReference>
<feature type="coiled-coil region" evidence="3">
    <location>
        <begin position="129"/>
        <end position="156"/>
    </location>
</feature>
<feature type="region of interest" description="Disordered" evidence="4">
    <location>
        <begin position="71"/>
        <end position="90"/>
    </location>
</feature>
<dbReference type="SMART" id="SM00906">
    <property type="entry name" value="Fungal_trans"/>
    <property type="match status" value="1"/>
</dbReference>
<reference evidence="6" key="1">
    <citation type="journal article" date="2020" name="Stud. Mycol.">
        <title>101 Dothideomycetes genomes: a test case for predicting lifestyles and emergence of pathogens.</title>
        <authorList>
            <person name="Haridas S."/>
            <person name="Albert R."/>
            <person name="Binder M."/>
            <person name="Bloem J."/>
            <person name="Labutti K."/>
            <person name="Salamov A."/>
            <person name="Andreopoulos B."/>
            <person name="Baker S."/>
            <person name="Barry K."/>
            <person name="Bills G."/>
            <person name="Bluhm B."/>
            <person name="Cannon C."/>
            <person name="Castanera R."/>
            <person name="Culley D."/>
            <person name="Daum C."/>
            <person name="Ezra D."/>
            <person name="Gonzalez J."/>
            <person name="Henrissat B."/>
            <person name="Kuo A."/>
            <person name="Liang C."/>
            <person name="Lipzen A."/>
            <person name="Lutzoni F."/>
            <person name="Magnuson J."/>
            <person name="Mondo S."/>
            <person name="Nolan M."/>
            <person name="Ohm R."/>
            <person name="Pangilinan J."/>
            <person name="Park H.-J."/>
            <person name="Ramirez L."/>
            <person name="Alfaro M."/>
            <person name="Sun H."/>
            <person name="Tritt A."/>
            <person name="Yoshinaga Y."/>
            <person name="Zwiers L.-H."/>
            <person name="Turgeon B."/>
            <person name="Goodwin S."/>
            <person name="Spatafora J."/>
            <person name="Crous P."/>
            <person name="Grigoriev I."/>
        </authorList>
    </citation>
    <scope>NUCLEOTIDE SEQUENCE</scope>
    <source>
        <strain evidence="6">CBS 107.79</strain>
    </source>
</reference>
<dbReference type="SUPFAM" id="SSF57701">
    <property type="entry name" value="Zn2/Cys6 DNA-binding domain"/>
    <property type="match status" value="1"/>
</dbReference>
<evidence type="ECO:0000259" key="5">
    <source>
        <dbReference type="PROSITE" id="PS50048"/>
    </source>
</evidence>
<evidence type="ECO:0000256" key="2">
    <source>
        <dbReference type="ARBA" id="ARBA00023242"/>
    </source>
</evidence>
<dbReference type="EMBL" id="ML976667">
    <property type="protein sequence ID" value="KAF1976324.1"/>
    <property type="molecule type" value="Genomic_DNA"/>
</dbReference>
<feature type="compositionally biased region" description="Low complexity" evidence="4">
    <location>
        <begin position="11"/>
        <end position="28"/>
    </location>
</feature>
<dbReference type="Pfam" id="PF04082">
    <property type="entry name" value="Fungal_trans"/>
    <property type="match status" value="1"/>
</dbReference>
<dbReference type="CDD" id="cd00067">
    <property type="entry name" value="GAL4"/>
    <property type="match status" value="1"/>
</dbReference>
<dbReference type="Gene3D" id="4.10.240.10">
    <property type="entry name" value="Zn(2)-C6 fungal-type DNA-binding domain"/>
    <property type="match status" value="1"/>
</dbReference>
<feature type="region of interest" description="Disordered" evidence="4">
    <location>
        <begin position="1"/>
        <end position="65"/>
    </location>
</feature>
<dbReference type="AlphaFoldDB" id="A0A6A5VGL6"/>
<dbReference type="SMART" id="SM00066">
    <property type="entry name" value="GAL4"/>
    <property type="match status" value="1"/>
</dbReference>
<dbReference type="InterPro" id="IPR036864">
    <property type="entry name" value="Zn2-C6_fun-type_DNA-bd_sf"/>
</dbReference>
<dbReference type="GO" id="GO:0000981">
    <property type="term" value="F:DNA-binding transcription factor activity, RNA polymerase II-specific"/>
    <property type="evidence" value="ECO:0007669"/>
    <property type="project" value="InterPro"/>
</dbReference>